<evidence type="ECO:0000313" key="3">
    <source>
        <dbReference type="Proteomes" id="UP000267430"/>
    </source>
</evidence>
<evidence type="ECO:0000256" key="1">
    <source>
        <dbReference type="SAM" id="Phobius"/>
    </source>
</evidence>
<accession>A0A3S0VX58</accession>
<evidence type="ECO:0000313" key="2">
    <source>
        <dbReference type="EMBL" id="RUQ28040.1"/>
    </source>
</evidence>
<keyword evidence="1" id="KW-1133">Transmembrane helix</keyword>
<dbReference type="OrthoDB" id="1913203at2"/>
<dbReference type="Proteomes" id="UP000267430">
    <property type="component" value="Unassembled WGS sequence"/>
</dbReference>
<dbReference type="RefSeq" id="WP_126865463.1">
    <property type="nucleotide sequence ID" value="NZ_JAUSTX010000018.1"/>
</dbReference>
<protein>
    <submittedName>
        <fullName evidence="2">Uncharacterized protein</fullName>
    </submittedName>
</protein>
<sequence>MLQYLIVGFILPCILVFYLYLKIPKFIIIFYPIGITAALLINDWGFNYFWKLKHTFNELSLSALPFNLGLFPTLGCLFIGSIHYHKLNMLAAFLIFTGFTTLIEFFGVLAGEVIYRNGWNILWTALSYFTAYIIAYIYYKLVIRYKILQSN</sequence>
<feature type="transmembrane region" description="Helical" evidence="1">
    <location>
        <begin position="121"/>
        <end position="139"/>
    </location>
</feature>
<organism evidence="2 3">
    <name type="scientific">Peribacillus cavernae</name>
    <dbReference type="NCBI Taxonomy" id="1674310"/>
    <lineage>
        <taxon>Bacteria</taxon>
        <taxon>Bacillati</taxon>
        <taxon>Bacillota</taxon>
        <taxon>Bacilli</taxon>
        <taxon>Bacillales</taxon>
        <taxon>Bacillaceae</taxon>
        <taxon>Peribacillus</taxon>
    </lineage>
</organism>
<feature type="transmembrane region" description="Helical" evidence="1">
    <location>
        <begin position="28"/>
        <end position="50"/>
    </location>
</feature>
<gene>
    <name evidence="2" type="ORF">ELQ35_14120</name>
</gene>
<dbReference type="EMBL" id="RYZZ01000018">
    <property type="protein sequence ID" value="RUQ28040.1"/>
    <property type="molecule type" value="Genomic_DNA"/>
</dbReference>
<keyword evidence="1" id="KW-0812">Transmembrane</keyword>
<name>A0A3S0VX58_9BACI</name>
<comment type="caution">
    <text evidence="2">The sequence shown here is derived from an EMBL/GenBank/DDBJ whole genome shotgun (WGS) entry which is preliminary data.</text>
</comment>
<feature type="transmembrane region" description="Helical" evidence="1">
    <location>
        <begin position="62"/>
        <end position="82"/>
    </location>
</feature>
<proteinExistence type="predicted"/>
<reference evidence="2 3" key="1">
    <citation type="submission" date="2018-12" db="EMBL/GenBank/DDBJ databases">
        <title>Bacillus chawlae sp. nov., Bacillus glennii sp. nov., and Bacillus saganii sp. nov. Isolated from the Vehicle Assembly Building at Kennedy Space Center where the Viking Spacecraft were Assembled.</title>
        <authorList>
            <person name="Seuylemezian A."/>
            <person name="Vaishampayan P."/>
        </authorList>
    </citation>
    <scope>NUCLEOTIDE SEQUENCE [LARGE SCALE GENOMIC DNA]</scope>
    <source>
        <strain evidence="2 3">L5</strain>
    </source>
</reference>
<feature type="transmembrane region" description="Helical" evidence="1">
    <location>
        <begin position="6"/>
        <end position="21"/>
    </location>
</feature>
<feature type="transmembrane region" description="Helical" evidence="1">
    <location>
        <begin position="89"/>
        <end position="109"/>
    </location>
</feature>
<keyword evidence="1" id="KW-0472">Membrane</keyword>
<keyword evidence="3" id="KW-1185">Reference proteome</keyword>
<dbReference type="AlphaFoldDB" id="A0A3S0VX58"/>